<dbReference type="InterPro" id="IPR000172">
    <property type="entry name" value="GMC_OxRdtase_N"/>
</dbReference>
<evidence type="ECO:0000256" key="1">
    <source>
        <dbReference type="ARBA" id="ARBA00010790"/>
    </source>
</evidence>
<comment type="similarity">
    <text evidence="1">Belongs to the GMC oxidoreductase family.</text>
</comment>
<dbReference type="Pfam" id="PF05199">
    <property type="entry name" value="GMC_oxred_C"/>
    <property type="match status" value="1"/>
</dbReference>
<dbReference type="InterPro" id="IPR007867">
    <property type="entry name" value="GMC_OxRtase_C"/>
</dbReference>
<sequence length="225" mass="23984">MPYYGTYDFIIVGGGAAGGVLANRLTEIENFTVLVVEAGKVDPPISRITGLAAYLKNSDWNWGYWSTVQTKGCLASPDQKCRFTAGKGLGGGSSINWAMHVRDVTRHQHSVLYQPRKSNVCGDKPTFLRLQSFCNADPTVSIPPIHAAGMETLHPVGTTAMGTNTSTSVVSSELKVHGIDQLRVVDAGIMPTTVSGHTTAAVVMIAEKAADLIKADYGYVNNTAI</sequence>
<dbReference type="GO" id="GO:0050660">
    <property type="term" value="F:flavin adenine dinucleotide binding"/>
    <property type="evidence" value="ECO:0007669"/>
    <property type="project" value="InterPro"/>
</dbReference>
<organism evidence="2">
    <name type="scientific">Dendroctonus ponderosae</name>
    <name type="common">Mountain pine beetle</name>
    <dbReference type="NCBI Taxonomy" id="77166"/>
    <lineage>
        <taxon>Eukaryota</taxon>
        <taxon>Metazoa</taxon>
        <taxon>Ecdysozoa</taxon>
        <taxon>Arthropoda</taxon>
        <taxon>Hexapoda</taxon>
        <taxon>Insecta</taxon>
        <taxon>Pterygota</taxon>
        <taxon>Neoptera</taxon>
        <taxon>Endopterygota</taxon>
        <taxon>Coleoptera</taxon>
        <taxon>Polyphaga</taxon>
        <taxon>Cucujiformia</taxon>
        <taxon>Curculionidae</taxon>
        <taxon>Scolytinae</taxon>
        <taxon>Dendroctonus</taxon>
    </lineage>
</organism>
<name>N6TS77_DENPD</name>
<dbReference type="PANTHER" id="PTHR11552">
    <property type="entry name" value="GLUCOSE-METHANOL-CHOLINE GMC OXIDOREDUCTASE"/>
    <property type="match status" value="1"/>
</dbReference>
<dbReference type="HOGENOM" id="CLU_1231046_0_0_1"/>
<dbReference type="PANTHER" id="PTHR11552:SF227">
    <property type="entry name" value="GLUCOSE DEHYDROGENASE [FAD, QUINONE]-LIKE PROTEIN"/>
    <property type="match status" value="1"/>
</dbReference>
<evidence type="ECO:0000313" key="2">
    <source>
        <dbReference type="EMBL" id="ENN72085.1"/>
    </source>
</evidence>
<dbReference type="AlphaFoldDB" id="N6TS77"/>
<dbReference type="InterPro" id="IPR036188">
    <property type="entry name" value="FAD/NAD-bd_sf"/>
</dbReference>
<feature type="non-terminal residue" evidence="2">
    <location>
        <position position="1"/>
    </location>
</feature>
<dbReference type="Gene3D" id="3.50.50.60">
    <property type="entry name" value="FAD/NAD(P)-binding domain"/>
    <property type="match status" value="2"/>
</dbReference>
<dbReference type="Gene3D" id="3.30.560.10">
    <property type="entry name" value="Glucose Oxidase, domain 3"/>
    <property type="match status" value="1"/>
</dbReference>
<dbReference type="EMBL" id="KB741243">
    <property type="protein sequence ID" value="ENN72085.1"/>
    <property type="molecule type" value="Genomic_DNA"/>
</dbReference>
<dbReference type="OMA" id="GGHETEP"/>
<gene>
    <name evidence="2" type="ORF">YQE_11259</name>
</gene>
<dbReference type="InterPro" id="IPR012132">
    <property type="entry name" value="GMC_OxRdtase"/>
</dbReference>
<dbReference type="Pfam" id="PF00732">
    <property type="entry name" value="GMC_oxred_N"/>
    <property type="match status" value="1"/>
</dbReference>
<protein>
    <submittedName>
        <fullName evidence="2">Uncharacterized protein</fullName>
    </submittedName>
</protein>
<dbReference type="GO" id="GO:0016614">
    <property type="term" value="F:oxidoreductase activity, acting on CH-OH group of donors"/>
    <property type="evidence" value="ECO:0007669"/>
    <property type="project" value="InterPro"/>
</dbReference>
<proteinExistence type="inferred from homology"/>
<dbReference type="SUPFAM" id="SSF51905">
    <property type="entry name" value="FAD/NAD(P)-binding domain"/>
    <property type="match status" value="2"/>
</dbReference>
<accession>N6TS77</accession>
<reference evidence="2" key="1">
    <citation type="journal article" date="2013" name="Genome Biol.">
        <title>Draft genome of the mountain pine beetle, Dendroctonus ponderosae Hopkins, a major forest pest.</title>
        <authorList>
            <person name="Keeling C.I."/>
            <person name="Yuen M.M."/>
            <person name="Liao N.Y."/>
            <person name="Docking T.R."/>
            <person name="Chan S.K."/>
            <person name="Taylor G.A."/>
            <person name="Palmquist D.L."/>
            <person name="Jackman S.D."/>
            <person name="Nguyen A."/>
            <person name="Li M."/>
            <person name="Henderson H."/>
            <person name="Janes J.K."/>
            <person name="Zhao Y."/>
            <person name="Pandoh P."/>
            <person name="Moore R."/>
            <person name="Sperling F.A."/>
            <person name="Huber D.P."/>
            <person name="Birol I."/>
            <person name="Jones S.J."/>
            <person name="Bohlmann J."/>
        </authorList>
    </citation>
    <scope>NUCLEOTIDE SEQUENCE</scope>
</reference>